<dbReference type="GO" id="GO:0016192">
    <property type="term" value="P:vesicle-mediated transport"/>
    <property type="evidence" value="ECO:0007669"/>
    <property type="project" value="TreeGrafter"/>
</dbReference>
<protein>
    <recommendedName>
        <fullName evidence="7">PRA1 family protein</fullName>
    </recommendedName>
</protein>
<dbReference type="EnsemblPlants" id="QL02p062862:mrna">
    <property type="protein sequence ID" value="QL02p062862:mrna:CDS:1"/>
    <property type="gene ID" value="QL02p062862"/>
</dbReference>
<feature type="transmembrane region" description="Helical" evidence="7">
    <location>
        <begin position="146"/>
        <end position="163"/>
    </location>
</feature>
<gene>
    <name evidence="8" type="primary">LOC115970789</name>
</gene>
<dbReference type="KEGG" id="qlo:115970789"/>
<feature type="transmembrane region" description="Helical" evidence="7">
    <location>
        <begin position="120"/>
        <end position="140"/>
    </location>
</feature>
<dbReference type="PANTHER" id="PTHR19317">
    <property type="entry name" value="PRENYLATED RAB ACCEPTOR 1-RELATED"/>
    <property type="match status" value="1"/>
</dbReference>
<name>A0A7N2KYM6_QUELO</name>
<dbReference type="OMA" id="MNYAIII"/>
<dbReference type="GeneID" id="115970789"/>
<dbReference type="Gramene" id="QL02p062862:mrna">
    <property type="protein sequence ID" value="QL02p062862:mrna:CDS:1"/>
    <property type="gene ID" value="QL02p062862"/>
</dbReference>
<evidence type="ECO:0000256" key="4">
    <source>
        <dbReference type="ARBA" id="ARBA00022692"/>
    </source>
</evidence>
<evidence type="ECO:0000256" key="5">
    <source>
        <dbReference type="ARBA" id="ARBA00022989"/>
    </source>
</evidence>
<evidence type="ECO:0000313" key="8">
    <source>
        <dbReference type="EnsemblPlants" id="QL02p062862:mrna:CDS:1"/>
    </source>
</evidence>
<comment type="function">
    <text evidence="1 7">May be involved in both secretory and endocytic intracellular trafficking in the endosomal/prevacuolar compartments.</text>
</comment>
<dbReference type="InterPro" id="IPR004895">
    <property type="entry name" value="Prenylated_rab_accept_PRA1"/>
</dbReference>
<dbReference type="Pfam" id="PF03208">
    <property type="entry name" value="PRA1"/>
    <property type="match status" value="1"/>
</dbReference>
<sequence length="201" mass="22286">MTTYGTIPAATPSSSSSSNLQFVSLAKEWINSGLGMPRPWKEMIKLQDLSFPTSVSQLIQRIKINVAVFRMNYAIIILFILFLSLLWHPVSMIVFIVMMVAWLFLYFLRDEPLVVMGYDIDDRMVMLALLPITVLSLFLTNAKKNIIVALAIGLVVVMVHGALKETDDLVIVDGDEGIVSGGNEDMKMPLKNPASSSFSLS</sequence>
<organism evidence="8 9">
    <name type="scientific">Quercus lobata</name>
    <name type="common">Valley oak</name>
    <dbReference type="NCBI Taxonomy" id="97700"/>
    <lineage>
        <taxon>Eukaryota</taxon>
        <taxon>Viridiplantae</taxon>
        <taxon>Streptophyta</taxon>
        <taxon>Embryophyta</taxon>
        <taxon>Tracheophyta</taxon>
        <taxon>Spermatophyta</taxon>
        <taxon>Magnoliopsida</taxon>
        <taxon>eudicotyledons</taxon>
        <taxon>Gunneridae</taxon>
        <taxon>Pentapetalae</taxon>
        <taxon>rosids</taxon>
        <taxon>fabids</taxon>
        <taxon>Fagales</taxon>
        <taxon>Fagaceae</taxon>
        <taxon>Quercus</taxon>
    </lineage>
</organism>
<evidence type="ECO:0000256" key="3">
    <source>
        <dbReference type="ARBA" id="ARBA00006483"/>
    </source>
</evidence>
<keyword evidence="9" id="KW-1185">Reference proteome</keyword>
<evidence type="ECO:0000313" key="9">
    <source>
        <dbReference type="Proteomes" id="UP000594261"/>
    </source>
</evidence>
<evidence type="ECO:0000256" key="1">
    <source>
        <dbReference type="ARBA" id="ARBA00002501"/>
    </source>
</evidence>
<keyword evidence="4 7" id="KW-0812">Transmembrane</keyword>
<comment type="subcellular location">
    <subcellularLocation>
        <location evidence="2">Endomembrane system</location>
        <topology evidence="2">Multi-pass membrane protein</topology>
    </subcellularLocation>
    <subcellularLocation>
        <location evidence="7">Membrane</location>
        <topology evidence="7">Multi-pass membrane protein</topology>
    </subcellularLocation>
</comment>
<dbReference type="OrthoDB" id="63113at2759"/>
<evidence type="ECO:0000256" key="7">
    <source>
        <dbReference type="RuleBase" id="RU363107"/>
    </source>
</evidence>
<keyword evidence="6 7" id="KW-0472">Membrane</keyword>
<dbReference type="Proteomes" id="UP000594261">
    <property type="component" value="Chromosome 2"/>
</dbReference>
<dbReference type="GO" id="GO:0005783">
    <property type="term" value="C:endoplasmic reticulum"/>
    <property type="evidence" value="ECO:0007669"/>
    <property type="project" value="TreeGrafter"/>
</dbReference>
<dbReference type="RefSeq" id="XP_030946260.1">
    <property type="nucleotide sequence ID" value="XM_031090400.1"/>
</dbReference>
<comment type="similarity">
    <text evidence="3 7">Belongs to the PRA1 family.</text>
</comment>
<evidence type="ECO:0000256" key="2">
    <source>
        <dbReference type="ARBA" id="ARBA00004127"/>
    </source>
</evidence>
<reference evidence="8" key="2">
    <citation type="submission" date="2021-01" db="UniProtKB">
        <authorList>
            <consortium name="EnsemblPlants"/>
        </authorList>
    </citation>
    <scope>IDENTIFICATION</scope>
</reference>
<keyword evidence="7" id="KW-0813">Transport</keyword>
<accession>A0A7N2KYM6</accession>
<dbReference type="InParanoid" id="A0A7N2KYM6"/>
<keyword evidence="5 7" id="KW-1133">Transmembrane helix</keyword>
<proteinExistence type="inferred from homology"/>
<feature type="transmembrane region" description="Helical" evidence="7">
    <location>
        <begin position="92"/>
        <end position="108"/>
    </location>
</feature>
<dbReference type="AlphaFoldDB" id="A0A7N2KYM6"/>
<dbReference type="PANTHER" id="PTHR19317:SF76">
    <property type="entry name" value="PRA1 FAMILY PROTEIN C"/>
    <property type="match status" value="1"/>
</dbReference>
<dbReference type="GO" id="GO:0005794">
    <property type="term" value="C:Golgi apparatus"/>
    <property type="evidence" value="ECO:0007669"/>
    <property type="project" value="TreeGrafter"/>
</dbReference>
<evidence type="ECO:0000256" key="6">
    <source>
        <dbReference type="ARBA" id="ARBA00023136"/>
    </source>
</evidence>
<dbReference type="GO" id="GO:0016020">
    <property type="term" value="C:membrane"/>
    <property type="evidence" value="ECO:0007669"/>
    <property type="project" value="UniProtKB-SubCell"/>
</dbReference>
<reference evidence="9" key="1">
    <citation type="journal article" date="2016" name="G3 (Bethesda)">
        <title>First Draft Assembly and Annotation of the Genome of a California Endemic Oak Quercus lobata Nee (Fagaceae).</title>
        <authorList>
            <person name="Sork V.L."/>
            <person name="Fitz-Gibbon S.T."/>
            <person name="Puiu D."/>
            <person name="Crepeau M."/>
            <person name="Gugger P.F."/>
            <person name="Sherman R."/>
            <person name="Stevens K."/>
            <person name="Langley C.H."/>
            <person name="Pellegrini M."/>
            <person name="Salzberg S.L."/>
        </authorList>
    </citation>
    <scope>NUCLEOTIDE SEQUENCE [LARGE SCALE GENOMIC DNA]</scope>
    <source>
        <strain evidence="9">cv. SW786</strain>
    </source>
</reference>